<gene>
    <name evidence="1" type="ORF">UFOVP87_43</name>
</gene>
<name>A0A6J5KYE5_9CAUD</name>
<evidence type="ECO:0008006" key="2">
    <source>
        <dbReference type="Google" id="ProtNLM"/>
    </source>
</evidence>
<reference evidence="1" key="1">
    <citation type="submission" date="2020-04" db="EMBL/GenBank/DDBJ databases">
        <authorList>
            <person name="Chiriac C."/>
            <person name="Salcher M."/>
            <person name="Ghai R."/>
            <person name="Kavagutti S V."/>
        </authorList>
    </citation>
    <scope>NUCLEOTIDE SEQUENCE</scope>
</reference>
<organism evidence="1">
    <name type="scientific">uncultured Caudovirales phage</name>
    <dbReference type="NCBI Taxonomy" id="2100421"/>
    <lineage>
        <taxon>Viruses</taxon>
        <taxon>Duplodnaviria</taxon>
        <taxon>Heunggongvirae</taxon>
        <taxon>Uroviricota</taxon>
        <taxon>Caudoviricetes</taxon>
        <taxon>Peduoviridae</taxon>
        <taxon>Maltschvirus</taxon>
        <taxon>Maltschvirus maltsch</taxon>
    </lineage>
</organism>
<protein>
    <recommendedName>
        <fullName evidence="2">Helix-turn-helix domain containing protein</fullName>
    </recommendedName>
</protein>
<evidence type="ECO:0000313" key="1">
    <source>
        <dbReference type="EMBL" id="CAB4127081.1"/>
    </source>
</evidence>
<proteinExistence type="predicted"/>
<sequence length="79" mass="9111">MTAIENTLNEIKDLLASNQSDYCNTEEAARILAIPQRHLKALHEKHGLPRYQRVKSFVYKKTDCYKYAALLDSNTITLK</sequence>
<dbReference type="EMBL" id="LR796200">
    <property type="protein sequence ID" value="CAB4127081.1"/>
    <property type="molecule type" value="Genomic_DNA"/>
</dbReference>
<accession>A0A6J5KYE5</accession>